<evidence type="ECO:0000313" key="1">
    <source>
        <dbReference type="EMBL" id="CAE2196217.1"/>
    </source>
</evidence>
<gene>
    <name evidence="1" type="ORF">CPOL0286_LOCUS1571</name>
    <name evidence="2" type="ORF">CPOL0286_LOCUS1572</name>
</gene>
<dbReference type="AlphaFoldDB" id="A0A6T7WXU4"/>
<dbReference type="EMBL" id="HBKO01003109">
    <property type="protein sequence ID" value="CAE2196217.1"/>
    <property type="molecule type" value="Transcribed_RNA"/>
</dbReference>
<organism evidence="2">
    <name type="scientific">Prymnesium polylepis</name>
    <dbReference type="NCBI Taxonomy" id="72548"/>
    <lineage>
        <taxon>Eukaryota</taxon>
        <taxon>Haptista</taxon>
        <taxon>Haptophyta</taxon>
        <taxon>Prymnesiophyceae</taxon>
        <taxon>Prymnesiales</taxon>
        <taxon>Prymnesiaceae</taxon>
        <taxon>Prymnesium</taxon>
    </lineage>
</organism>
<sequence>MAGPLEFYKNFKSRVSALRENVAAPPPVRTSHEVRVAEKGIAEVLAEPPSKDEGAEEPTLETLDFDPSLVYTDTAQYLNEFGVSLPMWDEAIDQQIRALDQAHLDALAANEDAISRLAIDRLVLEAEAGIEKQLPDKS</sequence>
<dbReference type="EMBL" id="HBKO01003110">
    <property type="protein sequence ID" value="CAE2196218.1"/>
    <property type="molecule type" value="Transcribed_RNA"/>
</dbReference>
<name>A0A6T7WXU4_9EUKA</name>
<accession>A0A6T7WXU4</accession>
<evidence type="ECO:0000313" key="2">
    <source>
        <dbReference type="EMBL" id="CAE2196218.1"/>
    </source>
</evidence>
<proteinExistence type="predicted"/>
<reference evidence="2" key="1">
    <citation type="submission" date="2021-01" db="EMBL/GenBank/DDBJ databases">
        <authorList>
            <person name="Corre E."/>
            <person name="Pelletier E."/>
            <person name="Niang G."/>
            <person name="Scheremetjew M."/>
            <person name="Finn R."/>
            <person name="Kale V."/>
            <person name="Holt S."/>
            <person name="Cochrane G."/>
            <person name="Meng A."/>
            <person name="Brown T."/>
            <person name="Cohen L."/>
        </authorList>
    </citation>
    <scope>NUCLEOTIDE SEQUENCE</scope>
    <source>
        <strain evidence="2">UIO037</strain>
    </source>
</reference>
<protein>
    <submittedName>
        <fullName evidence="2">Uncharacterized protein</fullName>
    </submittedName>
</protein>